<sequence>MCKQSAIIFLSSFSGLTSSAHADFFHDSSLSLMLQNYFFESEYRNEKTTTRPQQSKKEEWAQGATLNFNSGYTEGKVGVGLDVSAMLGAKLYSNAETCGTGLLPTSTATLAGEPSYAHNSKDGYARLGGTAKMKYENNILKYGILQPVNLPVLFPNTARLFPQTFPGGSFESTQLQDVNFRMGRIDRVMQRDSSNYTDLGIDTGYTHYKQSRPSDAFSYAGLD</sequence>
<dbReference type="InterPro" id="IPR023614">
    <property type="entry name" value="Porin_dom_sf"/>
</dbReference>
<dbReference type="Proteomes" id="UP000501692">
    <property type="component" value="Chromosome"/>
</dbReference>
<dbReference type="EMBL" id="CP049806">
    <property type="protein sequence ID" value="QIT19205.1"/>
    <property type="molecule type" value="Genomic_DNA"/>
</dbReference>
<name>A0A6H0FXV1_ACIPI</name>
<comment type="similarity">
    <text evidence="1">Belongs to the outer membrane porin (Opr) (TC 1.B.25) family.</text>
</comment>
<dbReference type="InterPro" id="IPR005318">
    <property type="entry name" value="OM_porin_bac"/>
</dbReference>
<evidence type="ECO:0000256" key="1">
    <source>
        <dbReference type="ARBA" id="ARBA00009075"/>
    </source>
</evidence>
<gene>
    <name evidence="5" type="ORF">G8E09_16685</name>
</gene>
<dbReference type="GO" id="GO:0015288">
    <property type="term" value="F:porin activity"/>
    <property type="evidence" value="ECO:0007669"/>
    <property type="project" value="TreeGrafter"/>
</dbReference>
<keyword evidence="2" id="KW-0813">Transport</keyword>
<evidence type="ECO:0000313" key="6">
    <source>
        <dbReference type="Proteomes" id="UP000501692"/>
    </source>
</evidence>
<feature type="signal peptide" evidence="4">
    <location>
        <begin position="1"/>
        <end position="22"/>
    </location>
</feature>
<protein>
    <submittedName>
        <fullName evidence="5">OprD family porin</fullName>
    </submittedName>
</protein>
<keyword evidence="3 4" id="KW-0732">Signal</keyword>
<dbReference type="PANTHER" id="PTHR34596:SF2">
    <property type="entry name" value="CHITOPORIN"/>
    <property type="match status" value="1"/>
</dbReference>
<dbReference type="AlphaFoldDB" id="A0A6H0FXV1"/>
<dbReference type="GO" id="GO:0016020">
    <property type="term" value="C:membrane"/>
    <property type="evidence" value="ECO:0007669"/>
    <property type="project" value="InterPro"/>
</dbReference>
<dbReference type="PANTHER" id="PTHR34596">
    <property type="entry name" value="CHITOPORIN"/>
    <property type="match status" value="1"/>
</dbReference>
<evidence type="ECO:0000313" key="5">
    <source>
        <dbReference type="EMBL" id="QIT19205.1"/>
    </source>
</evidence>
<evidence type="ECO:0000256" key="3">
    <source>
        <dbReference type="ARBA" id="ARBA00022729"/>
    </source>
</evidence>
<accession>A0A6H0FXV1</accession>
<feature type="chain" id="PRO_5026245081" evidence="4">
    <location>
        <begin position="23"/>
        <end position="223"/>
    </location>
</feature>
<dbReference type="RefSeq" id="WP_081309186.1">
    <property type="nucleotide sequence ID" value="NZ_CP049806.1"/>
</dbReference>
<proteinExistence type="inferred from homology"/>
<evidence type="ECO:0000256" key="2">
    <source>
        <dbReference type="ARBA" id="ARBA00022448"/>
    </source>
</evidence>
<organism evidence="5 6">
    <name type="scientific">Acinetobacter pittii</name>
    <name type="common">Acinetobacter genomosp. 3</name>
    <dbReference type="NCBI Taxonomy" id="48296"/>
    <lineage>
        <taxon>Bacteria</taxon>
        <taxon>Pseudomonadati</taxon>
        <taxon>Pseudomonadota</taxon>
        <taxon>Gammaproteobacteria</taxon>
        <taxon>Moraxellales</taxon>
        <taxon>Moraxellaceae</taxon>
        <taxon>Acinetobacter</taxon>
        <taxon>Acinetobacter calcoaceticus/baumannii complex</taxon>
    </lineage>
</organism>
<reference evidence="5 6" key="1">
    <citation type="submission" date="2020-03" db="EMBL/GenBank/DDBJ databases">
        <authorList>
            <person name="Zhang L."/>
            <person name="Han X."/>
            <person name="Chen Y."/>
            <person name="Yu Y."/>
        </authorList>
    </citation>
    <scope>NUCLEOTIDE SEQUENCE [LARGE SCALE GENOMIC DNA]</scope>
    <source>
        <strain evidence="5 6">A1254</strain>
    </source>
</reference>
<dbReference type="Pfam" id="PF03573">
    <property type="entry name" value="OprD"/>
    <property type="match status" value="1"/>
</dbReference>
<evidence type="ECO:0000256" key="4">
    <source>
        <dbReference type="SAM" id="SignalP"/>
    </source>
</evidence>
<dbReference type="Gene3D" id="2.40.160.10">
    <property type="entry name" value="Porin"/>
    <property type="match status" value="1"/>
</dbReference>